<protein>
    <submittedName>
        <fullName evidence="1">Uncharacterized protein</fullName>
    </submittedName>
</protein>
<keyword evidence="2" id="KW-1185">Reference proteome</keyword>
<proteinExistence type="predicted"/>
<dbReference type="EMBL" id="CP046268">
    <property type="protein sequence ID" value="QMV14081.1"/>
    <property type="molecule type" value="Genomic_DNA"/>
</dbReference>
<accession>A0ABX6QYJ3</accession>
<gene>
    <name evidence="1" type="ORF">Vspart_01329</name>
</gene>
<organism evidence="1 2">
    <name type="scientific">Vibrio spartinae</name>
    <dbReference type="NCBI Taxonomy" id="1918945"/>
    <lineage>
        <taxon>Bacteria</taxon>
        <taxon>Pseudomonadati</taxon>
        <taxon>Pseudomonadota</taxon>
        <taxon>Gammaproteobacteria</taxon>
        <taxon>Vibrionales</taxon>
        <taxon>Vibrionaceae</taxon>
        <taxon>Vibrio</taxon>
    </lineage>
</organism>
<reference evidence="1 2" key="1">
    <citation type="journal article" date="2020" name="J. Nat. Prod.">
        <title>Genomics-Metabolomics Profiling Disclosed Marine Vibrio spartinae 3.6 as a Producer of a New Branched Side Chain Prodigiosin.</title>
        <authorList>
            <person name="Vitale G.A."/>
            <person name="Sciarretta M."/>
            <person name="Palma Esposito F."/>
            <person name="January G.G."/>
            <person name="Giaccio M."/>
            <person name="Bunk B."/>
            <person name="Sproer C."/>
            <person name="Bajerski F."/>
            <person name="Power D."/>
            <person name="Festa C."/>
            <person name="Monti M.C."/>
            <person name="D'Auria M.V."/>
            <person name="de Pascale D."/>
        </authorList>
    </citation>
    <scope>NUCLEOTIDE SEQUENCE [LARGE SCALE GENOMIC DNA]</scope>
    <source>
        <strain evidence="1 2">3.6</strain>
    </source>
</reference>
<name>A0ABX6QYJ3_9VIBR</name>
<sequence length="60" mass="6939">MLHRSKELNIAKIVSDYGRPRRTGTFTNSIYTEKTDFAPSILKHESIVQVNMTPKFIPIF</sequence>
<dbReference type="Proteomes" id="UP000515264">
    <property type="component" value="Chromosome 1"/>
</dbReference>
<evidence type="ECO:0000313" key="2">
    <source>
        <dbReference type="Proteomes" id="UP000515264"/>
    </source>
</evidence>
<evidence type="ECO:0000313" key="1">
    <source>
        <dbReference type="EMBL" id="QMV14081.1"/>
    </source>
</evidence>